<reference evidence="1 2" key="1">
    <citation type="submission" date="2023-09" db="EMBL/GenBank/DDBJ databases">
        <title>Thalassobella suaedae gen. nov., sp. nov., a marine bacterium of the family Flavobacteriaceae isolated from a halophyte Suaeda japonica.</title>
        <authorList>
            <person name="Lee S.Y."/>
            <person name="Hwang C.Y."/>
        </authorList>
    </citation>
    <scope>NUCLEOTIDE SEQUENCE [LARGE SCALE GENOMIC DNA]</scope>
    <source>
        <strain evidence="1 2">HL-DH14</strain>
    </source>
</reference>
<dbReference type="PROSITE" id="PS51257">
    <property type="entry name" value="PROKAR_LIPOPROTEIN"/>
    <property type="match status" value="1"/>
</dbReference>
<evidence type="ECO:0000313" key="1">
    <source>
        <dbReference type="EMBL" id="WNH08448.1"/>
    </source>
</evidence>
<sequence>MKKIFYLYTVLLGTIIVGCNPMEDIYDDANANNPGVVEEVKLTLSDDDYDELDLSFGSFSSLDDAKSMLPDYLSELYPYLSNGSSVTVDFRLYIGSAFWLRDYSLKQEDYALSGSDLLGFQSDATPEDYLVDIISDNYSSPNEGDYVAASYFQYTGSAYKVTPTISLEENFDYGSAAGDLTTITSDWTAHSGTSGFVVYNTSSLEMTDYPSTNIGGAIAFGSGFEDVNTSFTSIIETGTVYASALINLSEVGDGTYFFHLMEEDGSFNYSARVGAKSDGSGNVLFGIGASSFNSPTWGSTPFDLNTTYLIVATYDIATGTSNLYVLTSPEATEPTTPEATNTGFAGNTANRIAIRQGTNGPTGTIDGIRVANTWSAIMTNDVLDDETVGSTTSNKVIYTFTEDGWEIATDGVYLVSDEDFASMGIETFGSSTQPDGYLPTFLNLKFPYAQEGEELNVLYSYVSSSSGAQTRGNLYTKIEGEWVAYESTIDSKLQFGLESGVWVPDNTIRYTFTSDDYTLVGETLLNVSGFENAAGNLSSFGNFNRTGGNSGWTDKQMITAIGVVLDSLDPSAAEDQKYIVTVDIYNGSNGVEDFNLIKTGGEWVVNE</sequence>
<dbReference type="EMBL" id="CP134537">
    <property type="protein sequence ID" value="WNH08448.1"/>
    <property type="molecule type" value="Genomic_DNA"/>
</dbReference>
<accession>A0ABY9XRE8</accession>
<name>A0ABY9XRE8_9FLAO</name>
<protein>
    <recommendedName>
        <fullName evidence="3">DUF5017 domain-containing protein</fullName>
    </recommendedName>
</protein>
<dbReference type="Proteomes" id="UP001302806">
    <property type="component" value="Chromosome"/>
</dbReference>
<evidence type="ECO:0000313" key="2">
    <source>
        <dbReference type="Proteomes" id="UP001302806"/>
    </source>
</evidence>
<organism evidence="1 2">
    <name type="scientific">Thalassobellus suaedae</name>
    <dbReference type="NCBI Taxonomy" id="3074124"/>
    <lineage>
        <taxon>Bacteria</taxon>
        <taxon>Pseudomonadati</taxon>
        <taxon>Bacteroidota</taxon>
        <taxon>Flavobacteriia</taxon>
        <taxon>Flavobacteriales</taxon>
        <taxon>Flavobacteriaceae</taxon>
        <taxon>Thalassobellus</taxon>
    </lineage>
</organism>
<dbReference type="RefSeq" id="WP_415865113.1">
    <property type="nucleotide sequence ID" value="NZ_CP134537.1"/>
</dbReference>
<proteinExistence type="predicted"/>
<gene>
    <name evidence="1" type="ORF">RHP51_15145</name>
</gene>
<evidence type="ECO:0008006" key="3">
    <source>
        <dbReference type="Google" id="ProtNLM"/>
    </source>
</evidence>